<accession>A0ABT4GLW4</accession>
<protein>
    <submittedName>
        <fullName evidence="2">Protein phosphatase 2C domain-containing protein</fullName>
    </submittedName>
</protein>
<gene>
    <name evidence="2" type="ORF">M5X19_30615</name>
</gene>
<dbReference type="RefSeq" id="WP_029196646.1">
    <property type="nucleotide sequence ID" value="NZ_JAMDMW010000144.1"/>
</dbReference>
<reference evidence="2 3" key="1">
    <citation type="submission" date="2022-05" db="EMBL/GenBank/DDBJ databases">
        <title>Genome Sequencing of Bee-Associated Microbes.</title>
        <authorList>
            <person name="Dunlap C."/>
        </authorList>
    </citation>
    <scope>NUCLEOTIDE SEQUENCE [LARGE SCALE GENOMIC DNA]</scope>
    <source>
        <strain evidence="2 3">NRRL B-14421</strain>
    </source>
</reference>
<evidence type="ECO:0000313" key="3">
    <source>
        <dbReference type="Proteomes" id="UP001527099"/>
    </source>
</evidence>
<evidence type="ECO:0000259" key="1">
    <source>
        <dbReference type="Pfam" id="PF13672"/>
    </source>
</evidence>
<feature type="domain" description="PPM-type phosphatase" evidence="1">
    <location>
        <begin position="11"/>
        <end position="232"/>
    </location>
</feature>
<proteinExistence type="predicted"/>
<organism evidence="2 3">
    <name type="scientific">Paenibacillus alginolyticus</name>
    <dbReference type="NCBI Taxonomy" id="59839"/>
    <lineage>
        <taxon>Bacteria</taxon>
        <taxon>Bacillati</taxon>
        <taxon>Bacillota</taxon>
        <taxon>Bacilli</taxon>
        <taxon>Bacillales</taxon>
        <taxon>Paenibacillaceae</taxon>
        <taxon>Paenibacillus</taxon>
    </lineage>
</organism>
<dbReference type="Pfam" id="PF13672">
    <property type="entry name" value="PP2C_2"/>
    <property type="match status" value="1"/>
</dbReference>
<dbReference type="Proteomes" id="UP001527099">
    <property type="component" value="Unassembled WGS sequence"/>
</dbReference>
<comment type="caution">
    <text evidence="2">The sequence shown here is derived from an EMBL/GenBank/DDBJ whole genome shotgun (WGS) entry which is preliminary data.</text>
</comment>
<name>A0ABT4GLW4_9BACL</name>
<dbReference type="InterPro" id="IPR036457">
    <property type="entry name" value="PPM-type-like_dom_sf"/>
</dbReference>
<dbReference type="EMBL" id="JAMDMX010000128">
    <property type="protein sequence ID" value="MCY9697182.1"/>
    <property type="molecule type" value="Genomic_DNA"/>
</dbReference>
<dbReference type="InterPro" id="IPR001932">
    <property type="entry name" value="PPM-type_phosphatase-like_dom"/>
</dbReference>
<evidence type="ECO:0000313" key="2">
    <source>
        <dbReference type="EMBL" id="MCY9697182.1"/>
    </source>
</evidence>
<dbReference type="SUPFAM" id="SSF81606">
    <property type="entry name" value="PP2C-like"/>
    <property type="match status" value="1"/>
</dbReference>
<dbReference type="Gene3D" id="3.60.40.10">
    <property type="entry name" value="PPM-type phosphatase domain"/>
    <property type="match status" value="1"/>
</dbReference>
<sequence length="284" mass="31998">MKIQTISTQGNGEWNEDSLIVNDIIQLYGVIDGATSLEPYRGMGGETGGYLAAQLSAKTIINMSQDNVGQKLPLPIMLLEANKQLRSEMLAAGVDVTRKEQLWSACALLVRVYDTYVEFAHAGDCMLIAIYEDGTIRLVTRDQLEVVDRPTRQLWAEGIASGLTSRDELWQLVMPQIHAGRALMNTSKGYSVLNGEPELADHMEYGRISRAQLTSLLLFSDGLIDPQREHSYEEDLRQIILKVKFMGLENYIQWLIELEETDPECLQFPRVKKSDDKTAILLEF</sequence>
<keyword evidence="3" id="KW-1185">Reference proteome</keyword>